<name>F7NJG5_9FIRM</name>
<accession>F7NJG5</accession>
<keyword evidence="2" id="KW-1185">Reference proteome</keyword>
<evidence type="ECO:0000313" key="1">
    <source>
        <dbReference type="EMBL" id="EGO63795.1"/>
    </source>
</evidence>
<proteinExistence type="predicted"/>
<reference evidence="1 2" key="1">
    <citation type="journal article" date="2011" name="EMBO J.">
        <title>Structural diversity of bacterial flagellar motors.</title>
        <authorList>
            <person name="Chen S."/>
            <person name="Beeby M."/>
            <person name="Murphy G.E."/>
            <person name="Leadbetter J.R."/>
            <person name="Hendrixson D.R."/>
            <person name="Briegel A."/>
            <person name="Li Z."/>
            <person name="Shi J."/>
            <person name="Tocheva E.I."/>
            <person name="Muller A."/>
            <person name="Dobro M.J."/>
            <person name="Jensen G.J."/>
        </authorList>
    </citation>
    <scope>NUCLEOTIDE SEQUENCE [LARGE SCALE GENOMIC DNA]</scope>
    <source>
        <strain evidence="1 2">DSM 6540</strain>
    </source>
</reference>
<dbReference type="EMBL" id="AFGF01000087">
    <property type="protein sequence ID" value="EGO63795.1"/>
    <property type="molecule type" value="Genomic_DNA"/>
</dbReference>
<dbReference type="AlphaFoldDB" id="F7NJG5"/>
<gene>
    <name evidence="1" type="ORF">ALO_11104</name>
</gene>
<sequence length="53" mass="5936">MDTNDQEQRTWAKFQLKRAFADFGATATDEKTVCLAQMLAALVRSEGPDTLFP</sequence>
<protein>
    <submittedName>
        <fullName evidence="1">Uncharacterized protein</fullName>
    </submittedName>
</protein>
<comment type="caution">
    <text evidence="1">The sequence shown here is derived from an EMBL/GenBank/DDBJ whole genome shotgun (WGS) entry which is preliminary data.</text>
</comment>
<organism evidence="1 2">
    <name type="scientific">Acetonema longum DSM 6540</name>
    <dbReference type="NCBI Taxonomy" id="1009370"/>
    <lineage>
        <taxon>Bacteria</taxon>
        <taxon>Bacillati</taxon>
        <taxon>Bacillota</taxon>
        <taxon>Negativicutes</taxon>
        <taxon>Acetonemataceae</taxon>
        <taxon>Acetonema</taxon>
    </lineage>
</organism>
<evidence type="ECO:0000313" key="2">
    <source>
        <dbReference type="Proteomes" id="UP000003240"/>
    </source>
</evidence>
<dbReference type="Proteomes" id="UP000003240">
    <property type="component" value="Unassembled WGS sequence"/>
</dbReference>